<evidence type="ECO:0000256" key="2">
    <source>
        <dbReference type="ARBA" id="ARBA00022603"/>
    </source>
</evidence>
<dbReference type="eggNOG" id="COG2230">
    <property type="taxonomic scope" value="Bacteria"/>
</dbReference>
<evidence type="ECO:0000313" key="8">
    <source>
        <dbReference type="Proteomes" id="UP000001441"/>
    </source>
</evidence>
<evidence type="ECO:0000313" key="7">
    <source>
        <dbReference type="EMBL" id="ADC61883.1"/>
    </source>
</evidence>
<dbReference type="PANTHER" id="PTHR43667:SF1">
    <property type="entry name" value="CYCLOPROPANE-FATTY-ACYL-PHOSPHOLIPID SYNTHASE"/>
    <property type="match status" value="1"/>
</dbReference>
<feature type="domain" description="DUF7884" evidence="6">
    <location>
        <begin position="22"/>
        <end position="88"/>
    </location>
</feature>
<dbReference type="PIRSF" id="PIRSF003085">
    <property type="entry name" value="CMAS"/>
    <property type="match status" value="1"/>
</dbReference>
<keyword evidence="8" id="KW-1185">Reference proteome</keyword>
<name>D3RR55_ALLVD</name>
<dbReference type="InterPro" id="IPR029063">
    <property type="entry name" value="SAM-dependent_MTases_sf"/>
</dbReference>
<evidence type="ECO:0000256" key="3">
    <source>
        <dbReference type="ARBA" id="ARBA00022679"/>
    </source>
</evidence>
<dbReference type="HOGENOM" id="CLU_026434_6_2_6"/>
<dbReference type="RefSeq" id="WP_012970159.1">
    <property type="nucleotide sequence ID" value="NC_013851.1"/>
</dbReference>
<dbReference type="STRING" id="572477.Alvin_0940"/>
<accession>D3RR55</accession>
<evidence type="ECO:0000256" key="5">
    <source>
        <dbReference type="ARBA" id="ARBA00023098"/>
    </source>
</evidence>
<comment type="similarity">
    <text evidence="1">Belongs to the CFA/CMAS family.</text>
</comment>
<proteinExistence type="inferred from homology"/>
<dbReference type="AlphaFoldDB" id="D3RR55"/>
<dbReference type="Pfam" id="PF25371">
    <property type="entry name" value="DUF7884"/>
    <property type="match status" value="1"/>
</dbReference>
<dbReference type="Proteomes" id="UP000001441">
    <property type="component" value="Chromosome"/>
</dbReference>
<dbReference type="InterPro" id="IPR050723">
    <property type="entry name" value="CFA/CMAS"/>
</dbReference>
<keyword evidence="5" id="KW-0443">Lipid metabolism</keyword>
<dbReference type="OrthoDB" id="9782855at2"/>
<gene>
    <name evidence="7" type="ordered locus">Alvin_0940</name>
</gene>
<dbReference type="SUPFAM" id="SSF53335">
    <property type="entry name" value="S-adenosyl-L-methionine-dependent methyltransferases"/>
    <property type="match status" value="1"/>
</dbReference>
<evidence type="ECO:0000256" key="1">
    <source>
        <dbReference type="ARBA" id="ARBA00010815"/>
    </source>
</evidence>
<reference evidence="7 8" key="1">
    <citation type="journal article" date="2011" name="Stand. Genomic Sci.">
        <title>Complete genome sequence of Allochromatium vinosum DSM 180(T).</title>
        <authorList>
            <person name="Weissgerber T."/>
            <person name="Zigann R."/>
            <person name="Bruce D."/>
            <person name="Chang Y.J."/>
            <person name="Detter J.C."/>
            <person name="Han C."/>
            <person name="Hauser L."/>
            <person name="Jeffries C.D."/>
            <person name="Land M."/>
            <person name="Munk A.C."/>
            <person name="Tapia R."/>
            <person name="Dahl C."/>
        </authorList>
    </citation>
    <scope>NUCLEOTIDE SEQUENCE [LARGE SCALE GENOMIC DNA]</scope>
    <source>
        <strain evidence="8">ATCC 17899 / DSM 180 / NBRC 103801 / NCIMB 10441 / D</strain>
    </source>
</reference>
<dbReference type="PANTHER" id="PTHR43667">
    <property type="entry name" value="CYCLOPROPANE-FATTY-ACYL-PHOSPHOLIPID SYNTHASE"/>
    <property type="match status" value="1"/>
</dbReference>
<dbReference type="KEGG" id="alv:Alvin_0940"/>
<evidence type="ECO:0000259" key="6">
    <source>
        <dbReference type="Pfam" id="PF25371"/>
    </source>
</evidence>
<keyword evidence="2 7" id="KW-0489">Methyltransferase</keyword>
<sequence length="402" mass="45652">MSQAATVFGASAPDRLSHLIQKRIFGDQVDIPLEISLWGGRTYRFGDDEPVVKIVVKDRQGLSALRRLDELRICEAYMNGSLDVQGDMLGFASLRPGLNDRHPLHDLWRRIAPWFVGRLSTDRHAIAAHYDEASDFYLRFLDPTRCYSHAIFEQDDEALETAQRRKLDFAIEACRLKPGERVLDVGGGWGSFTEQAGLRGIQVTSLTISRESAAFLTNLIDRRQLPCRVVNQDFLAYASPQPYDAIVILGVMEHLPDYPAVLRQIRRLLKPGGRVYLDASATRNKYDKPSFIARYIFPADHAFFCLHDFLRAVSKSPLDVLAVHNDRHNYFLTCQAWAQNLDSAREDIIARWGEPLYRRFRLYLWGSAQAFLSRGADAFRVVLERPADGVPTLRSSTTGSEH</sequence>
<dbReference type="EC" id="2.1.1.79" evidence="7"/>
<dbReference type="GO" id="GO:0032259">
    <property type="term" value="P:methylation"/>
    <property type="evidence" value="ECO:0007669"/>
    <property type="project" value="UniProtKB-KW"/>
</dbReference>
<dbReference type="Pfam" id="PF02353">
    <property type="entry name" value="CMAS"/>
    <property type="match status" value="1"/>
</dbReference>
<keyword evidence="4" id="KW-0949">S-adenosyl-L-methionine</keyword>
<protein>
    <submittedName>
        <fullName evidence="7">Cyclopropane-fatty-acyl-phospholipid synthase</fullName>
        <ecNumber evidence="7">2.1.1.79</ecNumber>
    </submittedName>
</protein>
<organism evidence="7 8">
    <name type="scientific">Allochromatium vinosum (strain ATCC 17899 / DSM 180 / NBRC 103801 / NCIMB 10441 / D)</name>
    <name type="common">Chromatium vinosum</name>
    <dbReference type="NCBI Taxonomy" id="572477"/>
    <lineage>
        <taxon>Bacteria</taxon>
        <taxon>Pseudomonadati</taxon>
        <taxon>Pseudomonadota</taxon>
        <taxon>Gammaproteobacteria</taxon>
        <taxon>Chromatiales</taxon>
        <taxon>Chromatiaceae</taxon>
        <taxon>Allochromatium</taxon>
    </lineage>
</organism>
<dbReference type="Gene3D" id="3.40.50.150">
    <property type="entry name" value="Vaccinia Virus protein VP39"/>
    <property type="match status" value="1"/>
</dbReference>
<keyword evidence="3 7" id="KW-0808">Transferase</keyword>
<dbReference type="InterPro" id="IPR057206">
    <property type="entry name" value="DUF7884"/>
</dbReference>
<dbReference type="InterPro" id="IPR003333">
    <property type="entry name" value="CMAS"/>
</dbReference>
<dbReference type="GO" id="GO:0008825">
    <property type="term" value="F:cyclopropane-fatty-acyl-phospholipid synthase activity"/>
    <property type="evidence" value="ECO:0007669"/>
    <property type="project" value="UniProtKB-EC"/>
</dbReference>
<dbReference type="EMBL" id="CP001896">
    <property type="protein sequence ID" value="ADC61883.1"/>
    <property type="molecule type" value="Genomic_DNA"/>
</dbReference>
<dbReference type="GO" id="GO:0008610">
    <property type="term" value="P:lipid biosynthetic process"/>
    <property type="evidence" value="ECO:0007669"/>
    <property type="project" value="InterPro"/>
</dbReference>
<evidence type="ECO:0000256" key="4">
    <source>
        <dbReference type="ARBA" id="ARBA00022691"/>
    </source>
</evidence>
<dbReference type="CDD" id="cd02440">
    <property type="entry name" value="AdoMet_MTases"/>
    <property type="match status" value="1"/>
</dbReference>